<feature type="region of interest" description="Disordered" evidence="1">
    <location>
        <begin position="391"/>
        <end position="414"/>
    </location>
</feature>
<reference evidence="2 3" key="1">
    <citation type="submission" date="2013-07" db="EMBL/GenBank/DDBJ databases">
        <title>Comparative Genomic and Metabolomic Analysis of Twelve Strains of Pseudoalteromonas luteoviolacea.</title>
        <authorList>
            <person name="Vynne N.G."/>
            <person name="Mansson M."/>
            <person name="Gram L."/>
        </authorList>
    </citation>
    <scope>NUCLEOTIDE SEQUENCE [LARGE SCALE GENOMIC DNA]</scope>
    <source>
        <strain evidence="2 3">DSM 6061</strain>
    </source>
</reference>
<keyword evidence="3" id="KW-1185">Reference proteome</keyword>
<dbReference type="RefSeq" id="WP_063364778.1">
    <property type="nucleotide sequence ID" value="NZ_AQHB01000014.1"/>
</dbReference>
<comment type="caution">
    <text evidence="2">The sequence shown here is derived from an EMBL/GenBank/DDBJ whole genome shotgun (WGS) entry which is preliminary data.</text>
</comment>
<protein>
    <recommendedName>
        <fullName evidence="4">TnsE C-terminal domain-containing protein</fullName>
    </recommendedName>
</protein>
<dbReference type="EMBL" id="AUYB01000082">
    <property type="protein sequence ID" value="KZN42639.1"/>
    <property type="molecule type" value="Genomic_DNA"/>
</dbReference>
<dbReference type="AlphaFoldDB" id="A0A166YHL9"/>
<sequence>MSQGIPKISEFPCDDRYWRVDWFGAIERNPNVPSEPFLQIVISPLIQNESIDSTAKHLASTHVTNYDDQTVIKIGVGQLPFISIGSIWLNGQCQAAKAGQTKLLHNLHITEHTAQSIPGNHKVEDKNLIPYESYRTGKGFMANLIAIEHDKDPFGILVPVMELIRFYYAVSTDMAHIVFSGDLKHQPQIVLNTKKCGFDEGERRCILHLRQHLSDEDGWVIGRALSCKEAWEGFTLPHDTIMKHSLNTKFLHPQSAFPFSGSSNLKVRGKFIPAKDEISKNGWRYLVLAIEHCTAPFPFEHLTADRDNNNNQGEGENEINGGDKKPAFPKPKHKTSNADKPFQSQNEPNKNKTNEHVLLPTDRFGAIMGKKVDRPKKDQCRYISALRYAPKEDEPKQLGTGQGDSGDLKTGRGHAKPIRTRRQALPASFETFEEAIQLLTQVEGVKARLRPIEEAIEFIPLTKPADKRQWSYLDSNSYCRRQVIIADIHYQNRWYTLIEFEMRNKENRSVALVNAENFEYCSNQRMNNLLHQLAIKKGIWLNIPSIPNITIKTMKHTWSTPLDFKSSIFDRL</sequence>
<evidence type="ECO:0008006" key="4">
    <source>
        <dbReference type="Google" id="ProtNLM"/>
    </source>
</evidence>
<feature type="region of interest" description="Disordered" evidence="1">
    <location>
        <begin position="303"/>
        <end position="354"/>
    </location>
</feature>
<dbReference type="PATRIC" id="fig|1365250.3.peg.1061"/>
<organism evidence="2 3">
    <name type="scientific">Pseudoalteromonas luteoviolacea DSM 6061</name>
    <dbReference type="NCBI Taxonomy" id="1365250"/>
    <lineage>
        <taxon>Bacteria</taxon>
        <taxon>Pseudomonadati</taxon>
        <taxon>Pseudomonadota</taxon>
        <taxon>Gammaproteobacteria</taxon>
        <taxon>Alteromonadales</taxon>
        <taxon>Pseudoalteromonadaceae</taxon>
        <taxon>Pseudoalteromonas</taxon>
    </lineage>
</organism>
<evidence type="ECO:0000313" key="2">
    <source>
        <dbReference type="EMBL" id="KZN42639.1"/>
    </source>
</evidence>
<name>A0A166YHL9_9GAMM</name>
<feature type="compositionally biased region" description="Low complexity" evidence="1">
    <location>
        <begin position="309"/>
        <end position="320"/>
    </location>
</feature>
<evidence type="ECO:0000256" key="1">
    <source>
        <dbReference type="SAM" id="MobiDB-lite"/>
    </source>
</evidence>
<accession>A0A166YHL9</accession>
<gene>
    <name evidence="2" type="ORF">N475_09930</name>
</gene>
<evidence type="ECO:0000313" key="3">
    <source>
        <dbReference type="Proteomes" id="UP000076643"/>
    </source>
</evidence>
<proteinExistence type="predicted"/>
<dbReference type="Proteomes" id="UP000076643">
    <property type="component" value="Unassembled WGS sequence"/>
</dbReference>